<dbReference type="InterPro" id="IPR029063">
    <property type="entry name" value="SAM-dependent_MTases_sf"/>
</dbReference>
<proteinExistence type="predicted"/>
<name>A0A2V1DRY0_9PLEO</name>
<evidence type="ECO:0000313" key="3">
    <source>
        <dbReference type="Proteomes" id="UP000244855"/>
    </source>
</evidence>
<dbReference type="STRING" id="97972.A0A2V1DRY0"/>
<dbReference type="AlphaFoldDB" id="A0A2V1DRY0"/>
<dbReference type="SUPFAM" id="SSF53335">
    <property type="entry name" value="S-adenosyl-L-methionine-dependent methyltransferases"/>
    <property type="match status" value="1"/>
</dbReference>
<dbReference type="EMBL" id="KZ805368">
    <property type="protein sequence ID" value="PVI00746.1"/>
    <property type="molecule type" value="Genomic_DNA"/>
</dbReference>
<sequence length="349" mass="39591">MSEAMKHKPRGWIEPYGCHRQMPKFLQLTSLQGWENPEGDTYWQNRRDQVVQVSEKEAQELYQMTKEIAEEMQSKTKALTPEGFCAEPLQSLDLCMAPGGFTWGTLNHNWRATAYGLTLPTSAGGYEVRVPLPTANVKFMDVTMLASEFGVESIPESHPDHSLFLTERPFLGKNFQLVFCGGAVIRNAERSEHRRDFERTRLTASQLILAMQQIVPGGTMVVLLRRPDVWDVLHILRQFDSFANIQLFKPHKKHAVRSTFYLVAKNVQPDAETAKAALVEWKKIWYRTTFGGDEGTGEKVSEINDQAVTTVLNEFGPRLIELATPVWKIQADTEASSYISRPMGQAMLQ</sequence>
<accession>A0A2V1DRY0</accession>
<dbReference type="GO" id="GO:0008168">
    <property type="term" value="F:methyltransferase activity"/>
    <property type="evidence" value="ECO:0007669"/>
    <property type="project" value="InterPro"/>
</dbReference>
<dbReference type="InterPro" id="IPR002877">
    <property type="entry name" value="RNA_MeTrfase_FtsJ_dom"/>
</dbReference>
<organism evidence="2 3">
    <name type="scientific">Periconia macrospinosa</name>
    <dbReference type="NCBI Taxonomy" id="97972"/>
    <lineage>
        <taxon>Eukaryota</taxon>
        <taxon>Fungi</taxon>
        <taxon>Dikarya</taxon>
        <taxon>Ascomycota</taxon>
        <taxon>Pezizomycotina</taxon>
        <taxon>Dothideomycetes</taxon>
        <taxon>Pleosporomycetidae</taxon>
        <taxon>Pleosporales</taxon>
        <taxon>Massarineae</taxon>
        <taxon>Periconiaceae</taxon>
        <taxon>Periconia</taxon>
    </lineage>
</organism>
<dbReference type="Proteomes" id="UP000244855">
    <property type="component" value="Unassembled WGS sequence"/>
</dbReference>
<dbReference type="Gene3D" id="3.40.50.150">
    <property type="entry name" value="Vaccinia Virus protein VP39"/>
    <property type="match status" value="1"/>
</dbReference>
<keyword evidence="3" id="KW-1185">Reference proteome</keyword>
<gene>
    <name evidence="2" type="ORF">DM02DRAFT_642232</name>
</gene>
<dbReference type="Pfam" id="PF01728">
    <property type="entry name" value="FtsJ"/>
    <property type="match status" value="1"/>
</dbReference>
<dbReference type="OrthoDB" id="417125at2759"/>
<protein>
    <recommendedName>
        <fullName evidence="1">Ribosomal RNA methyltransferase FtsJ domain-containing protein</fullName>
    </recommendedName>
</protein>
<feature type="domain" description="Ribosomal RNA methyltransferase FtsJ" evidence="1">
    <location>
        <begin position="89"/>
        <end position="266"/>
    </location>
</feature>
<dbReference type="GO" id="GO:0032259">
    <property type="term" value="P:methylation"/>
    <property type="evidence" value="ECO:0007669"/>
    <property type="project" value="InterPro"/>
</dbReference>
<evidence type="ECO:0000313" key="2">
    <source>
        <dbReference type="EMBL" id="PVI00746.1"/>
    </source>
</evidence>
<reference evidence="2 3" key="1">
    <citation type="journal article" date="2018" name="Sci. Rep.">
        <title>Comparative genomics provides insights into the lifestyle and reveals functional heterogeneity of dark septate endophytic fungi.</title>
        <authorList>
            <person name="Knapp D.G."/>
            <person name="Nemeth J.B."/>
            <person name="Barry K."/>
            <person name="Hainaut M."/>
            <person name="Henrissat B."/>
            <person name="Johnson J."/>
            <person name="Kuo A."/>
            <person name="Lim J.H.P."/>
            <person name="Lipzen A."/>
            <person name="Nolan M."/>
            <person name="Ohm R.A."/>
            <person name="Tamas L."/>
            <person name="Grigoriev I.V."/>
            <person name="Spatafora J.W."/>
            <person name="Nagy L.G."/>
            <person name="Kovacs G.M."/>
        </authorList>
    </citation>
    <scope>NUCLEOTIDE SEQUENCE [LARGE SCALE GENOMIC DNA]</scope>
    <source>
        <strain evidence="2 3">DSE2036</strain>
    </source>
</reference>
<evidence type="ECO:0000259" key="1">
    <source>
        <dbReference type="Pfam" id="PF01728"/>
    </source>
</evidence>